<dbReference type="Pfam" id="PF00990">
    <property type="entry name" value="GGDEF"/>
    <property type="match status" value="1"/>
</dbReference>
<dbReference type="Proteomes" id="UP000092714">
    <property type="component" value="Unassembled WGS sequence"/>
</dbReference>
<dbReference type="PROSITE" id="PS50887">
    <property type="entry name" value="GGDEF"/>
    <property type="match status" value="1"/>
</dbReference>
<feature type="transmembrane region" description="Helical" evidence="1">
    <location>
        <begin position="91"/>
        <end position="109"/>
    </location>
</feature>
<feature type="domain" description="GGDEF" evidence="2">
    <location>
        <begin position="160"/>
        <end position="282"/>
    </location>
</feature>
<dbReference type="Gene3D" id="3.30.70.270">
    <property type="match status" value="1"/>
</dbReference>
<sequence>MNDYKANNKIDISISLLIAYFLILSISFNYLNLGSDIKNYIMITLVMIVALASYYLSRTFVLVIILIIDFVYTSYNFLISVISNVKIEEEVFFWIVIIPVTALVVSFLSEEIKNLENNYAKIISYNEKFIKVDISTGLRNLSAFMEEMPVYINLYKRYNVHVSLILVRIKHGNRLVKIVGKEYFNKVLVKCSEELSDSLRFEDRKYILDDDTFAFIIISDKDGTSIVKNRLKKSIGELKIGKEQLYNDLNIEVQIGSYTINESINDSMDFIERAEKELEYDV</sequence>
<dbReference type="OrthoDB" id="2157599at2"/>
<proteinExistence type="predicted"/>
<keyword evidence="1" id="KW-0472">Membrane</keyword>
<dbReference type="SUPFAM" id="SSF55073">
    <property type="entry name" value="Nucleotide cyclase"/>
    <property type="match status" value="1"/>
</dbReference>
<accession>A0A174EEU8</accession>
<keyword evidence="4" id="KW-1185">Reference proteome</keyword>
<dbReference type="RefSeq" id="WP_055183803.1">
    <property type="nucleotide sequence ID" value="NZ_CABHIH010000003.1"/>
</dbReference>
<protein>
    <submittedName>
        <fullName evidence="3">Diguanylate cyclase</fullName>
    </submittedName>
</protein>
<evidence type="ECO:0000259" key="2">
    <source>
        <dbReference type="PROSITE" id="PS50887"/>
    </source>
</evidence>
<dbReference type="AlphaFoldDB" id="A0A174EEU8"/>
<dbReference type="InterPro" id="IPR000160">
    <property type="entry name" value="GGDEF_dom"/>
</dbReference>
<feature type="transmembrane region" description="Helical" evidence="1">
    <location>
        <begin position="37"/>
        <end position="56"/>
    </location>
</feature>
<feature type="transmembrane region" description="Helical" evidence="1">
    <location>
        <begin position="12"/>
        <end position="31"/>
    </location>
</feature>
<keyword evidence="1" id="KW-1133">Transmembrane helix</keyword>
<organism evidence="3 4">
    <name type="scientific">Clostridium paraputrificum</name>
    <dbReference type="NCBI Taxonomy" id="29363"/>
    <lineage>
        <taxon>Bacteria</taxon>
        <taxon>Bacillati</taxon>
        <taxon>Bacillota</taxon>
        <taxon>Clostridia</taxon>
        <taxon>Eubacteriales</taxon>
        <taxon>Clostridiaceae</taxon>
        <taxon>Clostridium</taxon>
    </lineage>
</organism>
<name>A0A174EEU8_9CLOT</name>
<dbReference type="InterPro" id="IPR043128">
    <property type="entry name" value="Rev_trsase/Diguanyl_cyclase"/>
</dbReference>
<evidence type="ECO:0000313" key="4">
    <source>
        <dbReference type="Proteomes" id="UP000092714"/>
    </source>
</evidence>
<evidence type="ECO:0000313" key="3">
    <source>
        <dbReference type="EMBL" id="OBY09918.1"/>
    </source>
</evidence>
<evidence type="ECO:0000256" key="1">
    <source>
        <dbReference type="SAM" id="Phobius"/>
    </source>
</evidence>
<gene>
    <name evidence="3" type="ORF">CP373A1_12510</name>
</gene>
<reference evidence="3 4" key="1">
    <citation type="submission" date="2016-06" db="EMBL/GenBank/DDBJ databases">
        <authorList>
            <person name="Kjaerup R.B."/>
            <person name="Dalgaard T.S."/>
            <person name="Juul-Madsen H.R."/>
        </authorList>
    </citation>
    <scope>NUCLEOTIDE SEQUENCE [LARGE SCALE GENOMIC DNA]</scope>
    <source>
        <strain evidence="3 4">373-A1</strain>
    </source>
</reference>
<feature type="transmembrane region" description="Helical" evidence="1">
    <location>
        <begin position="63"/>
        <end position="85"/>
    </location>
</feature>
<dbReference type="EMBL" id="MAPZ01000025">
    <property type="protein sequence ID" value="OBY09918.1"/>
    <property type="molecule type" value="Genomic_DNA"/>
</dbReference>
<keyword evidence="1" id="KW-0812">Transmembrane</keyword>
<dbReference type="eggNOG" id="COG3706">
    <property type="taxonomic scope" value="Bacteria"/>
</dbReference>
<comment type="caution">
    <text evidence="3">The sequence shown here is derived from an EMBL/GenBank/DDBJ whole genome shotgun (WGS) entry which is preliminary data.</text>
</comment>
<dbReference type="InterPro" id="IPR029787">
    <property type="entry name" value="Nucleotide_cyclase"/>
</dbReference>